<feature type="chain" id="PRO_5046439887" evidence="2">
    <location>
        <begin position="21"/>
        <end position="761"/>
    </location>
</feature>
<organism evidence="4 5">
    <name type="scientific">Lysobacter koreensis</name>
    <dbReference type="NCBI Taxonomy" id="266122"/>
    <lineage>
        <taxon>Bacteria</taxon>
        <taxon>Pseudomonadati</taxon>
        <taxon>Pseudomonadota</taxon>
        <taxon>Gammaproteobacteria</taxon>
        <taxon>Lysobacterales</taxon>
        <taxon>Lysobacteraceae</taxon>
        <taxon>Lysobacter</taxon>
    </lineage>
</organism>
<comment type="caution">
    <text evidence="4">The sequence shown here is derived from an EMBL/GenBank/DDBJ whole genome shotgun (WGS) entry which is preliminary data.</text>
</comment>
<dbReference type="SUPFAM" id="SSF49344">
    <property type="entry name" value="CBD9-like"/>
    <property type="match status" value="1"/>
</dbReference>
<name>A0ABW2YN02_9GAMM</name>
<feature type="domain" description="DUF5916" evidence="3">
    <location>
        <begin position="218"/>
        <end position="317"/>
    </location>
</feature>
<dbReference type="EMBL" id="JBHTIH010000003">
    <property type="protein sequence ID" value="MFD0739394.1"/>
    <property type="molecule type" value="Genomic_DNA"/>
</dbReference>
<evidence type="ECO:0000256" key="1">
    <source>
        <dbReference type="SAM" id="MobiDB-lite"/>
    </source>
</evidence>
<feature type="region of interest" description="Disordered" evidence="1">
    <location>
        <begin position="71"/>
        <end position="91"/>
    </location>
</feature>
<sequence>MRAPLTLAILAALAAPAAHAIEVDGRIDPAEWEGAQHVTDFRLTEPLSRAPAPQPTEAWIKATPEGLAVGWRNTQPAGVPRTRQRAQRDQGGNADRVNIYVDFDGDARTGYNFTLLLSDSIVDGTITNENQFNNDWDGDWRHATSEDGDTWSAEILLPWHIAPMQKAGGQTRVIGLSLDRVIGETGERMSWPAIGFREQRFMSVFEKVTVPQYSQSLLAITPYAVGVYDAVNGKTDFDGGGDLFWKPNGQFQVSATINPDFGQVESDQLVVNFGAIESFFNDKRPFFTENQSFFDVPFGSLNTANRLIYTRRVGGNADDGSGAGDVVAAAKVNGSLGSFNYGVFAANEGDDVGRDFYAARVTRDFTPKQGLGAMVTRVDRPFRDRTATVYEADHRWTPTTQLSVRTTVVGSEVEIGGNGTAPRRDLRDSGGQVRIDYDMGNSWRQQLYLLHLGRDLQLNDFGFLERNNFNYGRYELGHRITDLPADGPFAAHDWRYAVSRRTNDSGVHIGDAWAFNRFSERRDGGNQFFEVAGWTAGHDDLITRGNGVVNVPSKLFLFAERFRPRKGHWALYGSVRYNADGLGGVDEGATTLFFEPTYHVNDTLSFFSGLELRHNPDWLLWQPGDDIVANGNRLGSFRSDMAFLSGGMTWLVDNKQELRVRLEAIGLDAQALQTWRVAPDGTPVASTEPLPDFGLRNLGFQVRYRYELAPLSYLYVAYVRGGSLFEEDIGSSFDATRQFTDAFDLRDSEQLLVKLSYRFEI</sequence>
<accession>A0ABW2YN02</accession>
<reference evidence="5" key="1">
    <citation type="journal article" date="2019" name="Int. J. Syst. Evol. Microbiol.">
        <title>The Global Catalogue of Microorganisms (GCM) 10K type strain sequencing project: providing services to taxonomists for standard genome sequencing and annotation.</title>
        <authorList>
            <consortium name="The Broad Institute Genomics Platform"/>
            <consortium name="The Broad Institute Genome Sequencing Center for Infectious Disease"/>
            <person name="Wu L."/>
            <person name="Ma J."/>
        </authorList>
    </citation>
    <scope>NUCLEOTIDE SEQUENCE [LARGE SCALE GENOMIC DNA]</scope>
    <source>
        <strain evidence="5">CCUG 55491</strain>
    </source>
</reference>
<keyword evidence="2" id="KW-0732">Signal</keyword>
<gene>
    <name evidence="4" type="ORF">ACFQZQ_08885</name>
</gene>
<dbReference type="RefSeq" id="WP_386812392.1">
    <property type="nucleotide sequence ID" value="NZ_JBHTIH010000003.1"/>
</dbReference>
<dbReference type="Gene3D" id="2.60.40.1190">
    <property type="match status" value="1"/>
</dbReference>
<dbReference type="Pfam" id="PF19313">
    <property type="entry name" value="DUF5916"/>
    <property type="match status" value="1"/>
</dbReference>
<dbReference type="InterPro" id="IPR045670">
    <property type="entry name" value="DUF5916"/>
</dbReference>
<dbReference type="Proteomes" id="UP001597090">
    <property type="component" value="Unassembled WGS sequence"/>
</dbReference>
<evidence type="ECO:0000259" key="3">
    <source>
        <dbReference type="Pfam" id="PF19313"/>
    </source>
</evidence>
<feature type="signal peptide" evidence="2">
    <location>
        <begin position="1"/>
        <end position="20"/>
    </location>
</feature>
<keyword evidence="5" id="KW-1185">Reference proteome</keyword>
<protein>
    <submittedName>
        <fullName evidence="4">DUF5916 domain-containing protein</fullName>
    </submittedName>
</protein>
<evidence type="ECO:0000313" key="4">
    <source>
        <dbReference type="EMBL" id="MFD0739394.1"/>
    </source>
</evidence>
<evidence type="ECO:0000313" key="5">
    <source>
        <dbReference type="Proteomes" id="UP001597090"/>
    </source>
</evidence>
<proteinExistence type="predicted"/>
<evidence type="ECO:0000256" key="2">
    <source>
        <dbReference type="SAM" id="SignalP"/>
    </source>
</evidence>